<feature type="non-terminal residue" evidence="2">
    <location>
        <position position="172"/>
    </location>
</feature>
<proteinExistence type="predicted"/>
<evidence type="ECO:0000313" key="2">
    <source>
        <dbReference type="EMBL" id="KAJ7691703.1"/>
    </source>
</evidence>
<keyword evidence="3" id="KW-1185">Reference proteome</keyword>
<name>A0AAD7DJH8_MYCRO</name>
<gene>
    <name evidence="2" type="ORF">B0H17DRAFT_1062392</name>
</gene>
<feature type="compositionally biased region" description="Low complexity" evidence="1">
    <location>
        <begin position="1"/>
        <end position="12"/>
    </location>
</feature>
<dbReference type="EMBL" id="JARKIE010000056">
    <property type="protein sequence ID" value="KAJ7691703.1"/>
    <property type="molecule type" value="Genomic_DNA"/>
</dbReference>
<reference evidence="2" key="1">
    <citation type="submission" date="2023-03" db="EMBL/GenBank/DDBJ databases">
        <title>Massive genome expansion in bonnet fungi (Mycena s.s.) driven by repeated elements and novel gene families across ecological guilds.</title>
        <authorList>
            <consortium name="Lawrence Berkeley National Laboratory"/>
            <person name="Harder C.B."/>
            <person name="Miyauchi S."/>
            <person name="Viragh M."/>
            <person name="Kuo A."/>
            <person name="Thoen E."/>
            <person name="Andreopoulos B."/>
            <person name="Lu D."/>
            <person name="Skrede I."/>
            <person name="Drula E."/>
            <person name="Henrissat B."/>
            <person name="Morin E."/>
            <person name="Kohler A."/>
            <person name="Barry K."/>
            <person name="LaButti K."/>
            <person name="Morin E."/>
            <person name="Salamov A."/>
            <person name="Lipzen A."/>
            <person name="Mereny Z."/>
            <person name="Hegedus B."/>
            <person name="Baldrian P."/>
            <person name="Stursova M."/>
            <person name="Weitz H."/>
            <person name="Taylor A."/>
            <person name="Grigoriev I.V."/>
            <person name="Nagy L.G."/>
            <person name="Martin F."/>
            <person name="Kauserud H."/>
        </authorList>
    </citation>
    <scope>NUCLEOTIDE SEQUENCE</scope>
    <source>
        <strain evidence="2">CBHHK067</strain>
    </source>
</reference>
<feature type="compositionally biased region" description="Low complexity" evidence="1">
    <location>
        <begin position="66"/>
        <end position="77"/>
    </location>
</feature>
<protein>
    <submittedName>
        <fullName evidence="2">Uncharacterized protein</fullName>
    </submittedName>
</protein>
<evidence type="ECO:0000256" key="1">
    <source>
        <dbReference type="SAM" id="MobiDB-lite"/>
    </source>
</evidence>
<sequence>ATQTAPIAAPAPDRSRVLPPHAQPRILRSGLPRRVPRAVRRQAARIRVPSKAHLFPAKSPGKRPGNSTADANANSTAHTPAPAKRTPFKALNGAGPGYAVDAMGSGLGGVAPAPRKLGISHLGLLCETVGARMRCRMCLPGTQGVSLSATAPWGELVGHAMSAHAGGVRSCL</sequence>
<accession>A0AAD7DJH8</accession>
<comment type="caution">
    <text evidence="2">The sequence shown here is derived from an EMBL/GenBank/DDBJ whole genome shotgun (WGS) entry which is preliminary data.</text>
</comment>
<feature type="region of interest" description="Disordered" evidence="1">
    <location>
        <begin position="1"/>
        <end position="88"/>
    </location>
</feature>
<dbReference type="AlphaFoldDB" id="A0AAD7DJH8"/>
<organism evidence="2 3">
    <name type="scientific">Mycena rosella</name>
    <name type="common">Pink bonnet</name>
    <name type="synonym">Agaricus rosellus</name>
    <dbReference type="NCBI Taxonomy" id="1033263"/>
    <lineage>
        <taxon>Eukaryota</taxon>
        <taxon>Fungi</taxon>
        <taxon>Dikarya</taxon>
        <taxon>Basidiomycota</taxon>
        <taxon>Agaricomycotina</taxon>
        <taxon>Agaricomycetes</taxon>
        <taxon>Agaricomycetidae</taxon>
        <taxon>Agaricales</taxon>
        <taxon>Marasmiineae</taxon>
        <taxon>Mycenaceae</taxon>
        <taxon>Mycena</taxon>
    </lineage>
</organism>
<dbReference type="Proteomes" id="UP001221757">
    <property type="component" value="Unassembled WGS sequence"/>
</dbReference>
<feature type="compositionally biased region" description="Basic residues" evidence="1">
    <location>
        <begin position="34"/>
        <end position="50"/>
    </location>
</feature>
<evidence type="ECO:0000313" key="3">
    <source>
        <dbReference type="Proteomes" id="UP001221757"/>
    </source>
</evidence>
<feature type="non-terminal residue" evidence="2">
    <location>
        <position position="1"/>
    </location>
</feature>